<feature type="chain" id="PRO_5042065252" evidence="6">
    <location>
        <begin position="24"/>
        <end position="274"/>
    </location>
</feature>
<keyword evidence="4" id="KW-0460">Magnesium</keyword>
<dbReference type="Gene3D" id="3.40.1190.20">
    <property type="match status" value="1"/>
</dbReference>
<keyword evidence="8" id="KW-1185">Reference proteome</keyword>
<comment type="caution">
    <text evidence="7">The sequence shown here is derived from an EMBL/GenBank/DDBJ whole genome shotgun (WGS) entry which is preliminary data.</text>
</comment>
<dbReference type="AlphaFoldDB" id="A0AAD9JDH2"/>
<keyword evidence="6" id="KW-0732">Signal</keyword>
<keyword evidence="1" id="KW-0808">Transferase</keyword>
<evidence type="ECO:0000256" key="3">
    <source>
        <dbReference type="ARBA" id="ARBA00022777"/>
    </source>
</evidence>
<evidence type="ECO:0000313" key="8">
    <source>
        <dbReference type="Proteomes" id="UP001208570"/>
    </source>
</evidence>
<feature type="signal peptide" evidence="6">
    <location>
        <begin position="1"/>
        <end position="23"/>
    </location>
</feature>
<accession>A0AAD9JDH2</accession>
<evidence type="ECO:0000256" key="4">
    <source>
        <dbReference type="ARBA" id="ARBA00022842"/>
    </source>
</evidence>
<dbReference type="InterPro" id="IPR029056">
    <property type="entry name" value="Ribokinase-like"/>
</dbReference>
<dbReference type="GO" id="GO:0006006">
    <property type="term" value="P:glucose metabolic process"/>
    <property type="evidence" value="ECO:0007669"/>
    <property type="project" value="TreeGrafter"/>
</dbReference>
<evidence type="ECO:0000256" key="2">
    <source>
        <dbReference type="ARBA" id="ARBA00022723"/>
    </source>
</evidence>
<dbReference type="PANTHER" id="PTHR21208:SF0">
    <property type="entry name" value="ADP-DEPENDENT GLUCOKINASE"/>
    <property type="match status" value="1"/>
</dbReference>
<dbReference type="GO" id="GO:0005783">
    <property type="term" value="C:endoplasmic reticulum"/>
    <property type="evidence" value="ECO:0007669"/>
    <property type="project" value="TreeGrafter"/>
</dbReference>
<organism evidence="7 8">
    <name type="scientific">Paralvinella palmiformis</name>
    <dbReference type="NCBI Taxonomy" id="53620"/>
    <lineage>
        <taxon>Eukaryota</taxon>
        <taxon>Metazoa</taxon>
        <taxon>Spiralia</taxon>
        <taxon>Lophotrochozoa</taxon>
        <taxon>Annelida</taxon>
        <taxon>Polychaeta</taxon>
        <taxon>Sedentaria</taxon>
        <taxon>Canalipalpata</taxon>
        <taxon>Terebellida</taxon>
        <taxon>Terebelliformia</taxon>
        <taxon>Alvinellidae</taxon>
        <taxon>Paralvinella</taxon>
    </lineage>
</organism>
<keyword evidence="5" id="KW-0324">Glycolysis</keyword>
<dbReference type="PANTHER" id="PTHR21208">
    <property type="entry name" value="ADP-DEPENDENT GLUCOKINASE"/>
    <property type="match status" value="1"/>
</dbReference>
<keyword evidence="2" id="KW-0479">Metal-binding</keyword>
<keyword evidence="3" id="KW-0418">Kinase</keyword>
<dbReference type="InterPro" id="IPR007666">
    <property type="entry name" value="ADP_PFK/GK"/>
</dbReference>
<dbReference type="PROSITE" id="PS51255">
    <property type="entry name" value="ADPK"/>
    <property type="match status" value="2"/>
</dbReference>
<dbReference type="GO" id="GO:0006096">
    <property type="term" value="P:glycolytic process"/>
    <property type="evidence" value="ECO:0007669"/>
    <property type="project" value="UniProtKB-KW"/>
</dbReference>
<protein>
    <submittedName>
        <fullName evidence="7">Uncharacterized protein</fullName>
    </submittedName>
</protein>
<dbReference type="Proteomes" id="UP001208570">
    <property type="component" value="Unassembled WGS sequence"/>
</dbReference>
<dbReference type="SUPFAM" id="SSF53613">
    <property type="entry name" value="Ribokinase-like"/>
    <property type="match status" value="1"/>
</dbReference>
<dbReference type="GO" id="GO:0043843">
    <property type="term" value="F:ADP-specific glucokinase activity"/>
    <property type="evidence" value="ECO:0007669"/>
    <property type="project" value="TreeGrafter"/>
</dbReference>
<name>A0AAD9JDH2_9ANNE</name>
<gene>
    <name evidence="7" type="ORF">LSH36_374g04007</name>
</gene>
<dbReference type="Pfam" id="PF04587">
    <property type="entry name" value="ADP_PFK_GK"/>
    <property type="match status" value="2"/>
</dbReference>
<proteinExistence type="predicted"/>
<evidence type="ECO:0000256" key="6">
    <source>
        <dbReference type="SAM" id="SignalP"/>
    </source>
</evidence>
<dbReference type="EMBL" id="JAODUP010000374">
    <property type="protein sequence ID" value="KAK2151152.1"/>
    <property type="molecule type" value="Genomic_DNA"/>
</dbReference>
<evidence type="ECO:0000256" key="5">
    <source>
        <dbReference type="ARBA" id="ARBA00023152"/>
    </source>
</evidence>
<evidence type="ECO:0000256" key="1">
    <source>
        <dbReference type="ARBA" id="ARBA00022679"/>
    </source>
</evidence>
<dbReference type="GO" id="GO:0046872">
    <property type="term" value="F:metal ion binding"/>
    <property type="evidence" value="ECO:0007669"/>
    <property type="project" value="UniProtKB-KW"/>
</dbReference>
<reference evidence="7" key="1">
    <citation type="journal article" date="2023" name="Mol. Biol. Evol.">
        <title>Third-Generation Sequencing Reveals the Adaptive Role of the Epigenome in Three Deep-Sea Polychaetes.</title>
        <authorList>
            <person name="Perez M."/>
            <person name="Aroh O."/>
            <person name="Sun Y."/>
            <person name="Lan Y."/>
            <person name="Juniper S.K."/>
            <person name="Young C.R."/>
            <person name="Angers B."/>
            <person name="Qian P.Y."/>
        </authorList>
    </citation>
    <scope>NUCLEOTIDE SEQUENCE</scope>
    <source>
        <strain evidence="7">P08H-3</strain>
    </source>
</reference>
<evidence type="ECO:0000313" key="7">
    <source>
        <dbReference type="EMBL" id="KAK2151152.1"/>
    </source>
</evidence>
<sequence length="274" mass="30636">MLSYKIFITFLIIFLAYVYKKYQINEDDISSTDPSKVINAWHKIIKDPEHKFTKVAVGINACVDLIADAVSVLKVMSVEPGGQQDHDILSSLEDLQESFHHHFAAGAAAERYFSERDVFNAIVQHAADLYGAQFSIGGNAALMTQKMAQSFPDLKYGVGARWGDTVAPVATRFITSHDVANSKASSLEYFFKAVSDYQPDLVVLSGLHMLEGQPANLWQERLKLTRDRLTLIDQQTPVHLELASMINEELMRMIASQASDDDVGFCFPFICDFC</sequence>